<organism evidence="3 5">
    <name type="scientific">Methylobacterium oxalidis</name>
    <dbReference type="NCBI Taxonomy" id="944322"/>
    <lineage>
        <taxon>Bacteria</taxon>
        <taxon>Pseudomonadati</taxon>
        <taxon>Pseudomonadota</taxon>
        <taxon>Alphaproteobacteria</taxon>
        <taxon>Hyphomicrobiales</taxon>
        <taxon>Methylobacteriaceae</taxon>
        <taxon>Methylobacterium</taxon>
    </lineage>
</organism>
<reference evidence="3 5" key="3">
    <citation type="submission" date="2019-07" db="EMBL/GenBank/DDBJ databases">
        <title>Whole genome shotgun sequence of Methylobacterium oxalidis NBRC 107715.</title>
        <authorList>
            <person name="Hosoyama A."/>
            <person name="Uohara A."/>
            <person name="Ohji S."/>
            <person name="Ichikawa N."/>
        </authorList>
    </citation>
    <scope>NUCLEOTIDE SEQUENCE [LARGE SCALE GENOMIC DNA]</scope>
    <source>
        <strain evidence="3 5">NBRC 107715</strain>
    </source>
</reference>
<proteinExistence type="predicted"/>
<feature type="chain" id="PRO_5021798573" evidence="2">
    <location>
        <begin position="20"/>
        <end position="90"/>
    </location>
</feature>
<reference evidence="4" key="4">
    <citation type="submission" date="2023-01" db="EMBL/GenBank/DDBJ databases">
        <title>Draft genome sequence of Methylobacterium oxalidis strain NBRC 107715.</title>
        <authorList>
            <person name="Sun Q."/>
            <person name="Mori K."/>
        </authorList>
    </citation>
    <scope>NUCLEOTIDE SEQUENCE</scope>
    <source>
        <strain evidence="4">NBRC 107715</strain>
    </source>
</reference>
<dbReference type="OrthoDB" id="8006197at2"/>
<gene>
    <name evidence="4" type="ORF">GCM10007888_57910</name>
    <name evidence="3" type="ORF">MOX02_11860</name>
</gene>
<keyword evidence="6" id="KW-1185">Reference proteome</keyword>
<evidence type="ECO:0000313" key="4">
    <source>
        <dbReference type="EMBL" id="GLS67407.1"/>
    </source>
</evidence>
<feature type="signal peptide" evidence="2">
    <location>
        <begin position="1"/>
        <end position="19"/>
    </location>
</feature>
<dbReference type="EMBL" id="BSPK01000112">
    <property type="protein sequence ID" value="GLS67407.1"/>
    <property type="molecule type" value="Genomic_DNA"/>
</dbReference>
<evidence type="ECO:0000256" key="1">
    <source>
        <dbReference type="SAM" id="MobiDB-lite"/>
    </source>
</evidence>
<reference evidence="4" key="1">
    <citation type="journal article" date="2014" name="Int. J. Syst. Evol. Microbiol.">
        <title>Complete genome of a new Firmicutes species belonging to the dominant human colonic microbiota ('Ruminococcus bicirculans') reveals two chromosomes and a selective capacity to utilize plant glucans.</title>
        <authorList>
            <consortium name="NISC Comparative Sequencing Program"/>
            <person name="Wegmann U."/>
            <person name="Louis P."/>
            <person name="Goesmann A."/>
            <person name="Henrissat B."/>
            <person name="Duncan S.H."/>
            <person name="Flint H.J."/>
        </authorList>
    </citation>
    <scope>NUCLEOTIDE SEQUENCE</scope>
    <source>
        <strain evidence="4">NBRC 107715</strain>
    </source>
</reference>
<accession>A0A512IZJ8</accession>
<name>A0A512IZJ8_9HYPH</name>
<evidence type="ECO:0000313" key="3">
    <source>
        <dbReference type="EMBL" id="GEP03148.1"/>
    </source>
</evidence>
<keyword evidence="2" id="KW-0732">Signal</keyword>
<comment type="caution">
    <text evidence="3">The sequence shown here is derived from an EMBL/GenBank/DDBJ whole genome shotgun (WGS) entry which is preliminary data.</text>
</comment>
<dbReference type="Proteomes" id="UP000321960">
    <property type="component" value="Unassembled WGS sequence"/>
</dbReference>
<reference evidence="6" key="2">
    <citation type="journal article" date="2019" name="Int. J. Syst. Evol. Microbiol.">
        <title>The Global Catalogue of Microorganisms (GCM) 10K type strain sequencing project: providing services to taxonomists for standard genome sequencing and annotation.</title>
        <authorList>
            <consortium name="The Broad Institute Genomics Platform"/>
            <consortium name="The Broad Institute Genome Sequencing Center for Infectious Disease"/>
            <person name="Wu L."/>
            <person name="Ma J."/>
        </authorList>
    </citation>
    <scope>NUCLEOTIDE SEQUENCE [LARGE SCALE GENOMIC DNA]</scope>
    <source>
        <strain evidence="6">NBRC 107715</strain>
    </source>
</reference>
<dbReference type="Proteomes" id="UP001156856">
    <property type="component" value="Unassembled WGS sequence"/>
</dbReference>
<evidence type="ECO:0000313" key="6">
    <source>
        <dbReference type="Proteomes" id="UP001156856"/>
    </source>
</evidence>
<dbReference type="RefSeq" id="WP_147024873.1">
    <property type="nucleotide sequence ID" value="NZ_BJZU01000017.1"/>
</dbReference>
<dbReference type="EMBL" id="BJZU01000017">
    <property type="protein sequence ID" value="GEP03148.1"/>
    <property type="molecule type" value="Genomic_DNA"/>
</dbReference>
<protein>
    <submittedName>
        <fullName evidence="3">Uncharacterized protein</fullName>
    </submittedName>
</protein>
<sequence length="90" mass="9048">MLRLVGTAALAGLTLGLIGATVTGAAAEARRDQQPGHWAIYPGPHGELFGAEIGGGTIAPRSPSSDQIRGPVHDSTTGAVRPGNPSPSVR</sequence>
<dbReference type="AlphaFoldDB" id="A0A512IZJ8"/>
<feature type="region of interest" description="Disordered" evidence="1">
    <location>
        <begin position="51"/>
        <end position="90"/>
    </location>
</feature>
<evidence type="ECO:0000313" key="5">
    <source>
        <dbReference type="Proteomes" id="UP000321960"/>
    </source>
</evidence>
<evidence type="ECO:0000256" key="2">
    <source>
        <dbReference type="SAM" id="SignalP"/>
    </source>
</evidence>